<organism evidence="2 3">
    <name type="scientific">Cryomyces antarcticus</name>
    <dbReference type="NCBI Taxonomy" id="329879"/>
    <lineage>
        <taxon>Eukaryota</taxon>
        <taxon>Fungi</taxon>
        <taxon>Dikarya</taxon>
        <taxon>Ascomycota</taxon>
        <taxon>Pezizomycotina</taxon>
        <taxon>Dothideomycetes</taxon>
        <taxon>Dothideomycetes incertae sedis</taxon>
        <taxon>Cryomyces</taxon>
    </lineage>
</organism>
<feature type="region of interest" description="Disordered" evidence="1">
    <location>
        <begin position="26"/>
        <end position="276"/>
    </location>
</feature>
<feature type="compositionally biased region" description="Basic and acidic residues" evidence="1">
    <location>
        <begin position="413"/>
        <end position="425"/>
    </location>
</feature>
<evidence type="ECO:0000256" key="1">
    <source>
        <dbReference type="SAM" id="MobiDB-lite"/>
    </source>
</evidence>
<reference evidence="2 3" key="1">
    <citation type="submission" date="2023-08" db="EMBL/GenBank/DDBJ databases">
        <title>Black Yeasts Isolated from many extreme environments.</title>
        <authorList>
            <person name="Coleine C."/>
            <person name="Stajich J.E."/>
            <person name="Selbmann L."/>
        </authorList>
    </citation>
    <scope>NUCLEOTIDE SEQUENCE [LARGE SCALE GENOMIC DNA]</scope>
    <source>
        <strain evidence="2 3">CCFEE 536</strain>
    </source>
</reference>
<evidence type="ECO:0000313" key="3">
    <source>
        <dbReference type="Proteomes" id="UP001357485"/>
    </source>
</evidence>
<name>A0ABR0KU05_9PEZI</name>
<protein>
    <submittedName>
        <fullName evidence="2">Uncharacterized protein</fullName>
    </submittedName>
</protein>
<feature type="non-terminal residue" evidence="2">
    <location>
        <position position="1"/>
    </location>
</feature>
<dbReference type="Proteomes" id="UP001357485">
    <property type="component" value="Unassembled WGS sequence"/>
</dbReference>
<gene>
    <name evidence="2" type="ORF">LTR16_001362</name>
</gene>
<keyword evidence="3" id="KW-1185">Reference proteome</keyword>
<feature type="compositionally biased region" description="Basic and acidic residues" evidence="1">
    <location>
        <begin position="82"/>
        <end position="104"/>
    </location>
</feature>
<feature type="compositionally biased region" description="Polar residues" evidence="1">
    <location>
        <begin position="376"/>
        <end position="396"/>
    </location>
</feature>
<accession>A0ABR0KU05</accession>
<feature type="compositionally biased region" description="Basic and acidic residues" evidence="1">
    <location>
        <begin position="224"/>
        <end position="244"/>
    </location>
</feature>
<feature type="compositionally biased region" description="Basic and acidic residues" evidence="1">
    <location>
        <begin position="185"/>
        <end position="196"/>
    </location>
</feature>
<feature type="compositionally biased region" description="Basic and acidic residues" evidence="1">
    <location>
        <begin position="155"/>
        <end position="176"/>
    </location>
</feature>
<sequence>PRRLSRSDVELRQIVREEVRRYREAERRIASHPNAYSHGRMVPVEEETRSTRLPLRGRSEGRGSPQTQSSSSRSSTSTRARFSTERHATRRPDSPEAASRRDIAGRYSSEQQPEPSRKRAATNVTTGHGRGPQWQRTAPEKRIIEPFHQPPPRYVTDRTHVTRQRGADPDRERVITERLITTFRRPLDDSAPHQDHSSISTEPIRGCDAQLQANRPRSIMRSPSESHRRGSSDERQRRKSRPSEENTAADVEGPKVQFTAGTRRTDSDKVHNRRMSLSDDNVAYRNRVRSAGLDGHFSQGYHANDLHELDEYYLHHPPVGYHLAEIVTLSALAAPRHNTAQESRFRPPSPPRRRHRSLSNASSESHSRERPRTYVPASQSPSPTSSMCVNTLSRTPSPLPPNPFDHQVYNHNDAPRHDRPPRTDRPAVASGPRAAEGAETFVDVREVRESNVDGDVERAIEIAETVRTPEGKRG</sequence>
<dbReference type="EMBL" id="JAVRRA010024687">
    <property type="protein sequence ID" value="KAK5130691.1"/>
    <property type="molecule type" value="Genomic_DNA"/>
</dbReference>
<feature type="compositionally biased region" description="Low complexity" evidence="1">
    <location>
        <begin position="62"/>
        <end position="81"/>
    </location>
</feature>
<proteinExistence type="predicted"/>
<evidence type="ECO:0000313" key="2">
    <source>
        <dbReference type="EMBL" id="KAK5130691.1"/>
    </source>
</evidence>
<comment type="caution">
    <text evidence="2">The sequence shown here is derived from an EMBL/GenBank/DDBJ whole genome shotgun (WGS) entry which is preliminary data.</text>
</comment>
<feature type="region of interest" description="Disordered" evidence="1">
    <location>
        <begin position="336"/>
        <end position="438"/>
    </location>
</feature>